<keyword evidence="2" id="KW-1133">Transmembrane helix</keyword>
<dbReference type="InterPro" id="IPR040632">
    <property type="entry name" value="Sulfotransfer_4"/>
</dbReference>
<evidence type="ECO:0000313" key="5">
    <source>
        <dbReference type="Proteomes" id="UP001152049"/>
    </source>
</evidence>
<comment type="caution">
    <text evidence="4">The sequence shown here is derived from an EMBL/GenBank/DDBJ whole genome shotgun (WGS) entry which is preliminary data.</text>
</comment>
<dbReference type="Pfam" id="PF01476">
    <property type="entry name" value="LysM"/>
    <property type="match status" value="1"/>
</dbReference>
<dbReference type="Gene3D" id="3.10.350.10">
    <property type="entry name" value="LysM domain"/>
    <property type="match status" value="1"/>
</dbReference>
<gene>
    <name evidence="4" type="ORF">NW762_007886</name>
</gene>
<feature type="domain" description="LysM" evidence="3">
    <location>
        <begin position="331"/>
        <end position="375"/>
    </location>
</feature>
<dbReference type="InterPro" id="IPR036779">
    <property type="entry name" value="LysM_dom_sf"/>
</dbReference>
<evidence type="ECO:0000256" key="2">
    <source>
        <dbReference type="SAM" id="Phobius"/>
    </source>
</evidence>
<evidence type="ECO:0000259" key="3">
    <source>
        <dbReference type="PROSITE" id="PS51782"/>
    </source>
</evidence>
<dbReference type="SUPFAM" id="SSF52540">
    <property type="entry name" value="P-loop containing nucleoside triphosphate hydrolases"/>
    <property type="match status" value="1"/>
</dbReference>
<dbReference type="SMART" id="SM00257">
    <property type="entry name" value="LysM"/>
    <property type="match status" value="1"/>
</dbReference>
<evidence type="ECO:0000313" key="4">
    <source>
        <dbReference type="EMBL" id="KAJ4258799.1"/>
    </source>
</evidence>
<dbReference type="Gene3D" id="3.40.50.300">
    <property type="entry name" value="P-loop containing nucleotide triphosphate hydrolases"/>
    <property type="match status" value="1"/>
</dbReference>
<dbReference type="SUPFAM" id="SSF54106">
    <property type="entry name" value="LysM domain"/>
    <property type="match status" value="1"/>
</dbReference>
<keyword evidence="2" id="KW-0812">Transmembrane</keyword>
<dbReference type="Pfam" id="PF17784">
    <property type="entry name" value="Sulfotransfer_4"/>
    <property type="match status" value="1"/>
</dbReference>
<dbReference type="InterPro" id="IPR018392">
    <property type="entry name" value="LysM"/>
</dbReference>
<organism evidence="4 5">
    <name type="scientific">Fusarium torreyae</name>
    <dbReference type="NCBI Taxonomy" id="1237075"/>
    <lineage>
        <taxon>Eukaryota</taxon>
        <taxon>Fungi</taxon>
        <taxon>Dikarya</taxon>
        <taxon>Ascomycota</taxon>
        <taxon>Pezizomycotina</taxon>
        <taxon>Sordariomycetes</taxon>
        <taxon>Hypocreomycetidae</taxon>
        <taxon>Hypocreales</taxon>
        <taxon>Nectriaceae</taxon>
        <taxon>Fusarium</taxon>
    </lineage>
</organism>
<dbReference type="EMBL" id="JAOQAZ010000015">
    <property type="protein sequence ID" value="KAJ4258799.1"/>
    <property type="molecule type" value="Genomic_DNA"/>
</dbReference>
<feature type="transmembrane region" description="Helical" evidence="2">
    <location>
        <begin position="293"/>
        <end position="312"/>
    </location>
</feature>
<accession>A0A9W8RWL4</accession>
<protein>
    <recommendedName>
        <fullName evidence="3">LysM domain-containing protein</fullName>
    </recommendedName>
</protein>
<dbReference type="Proteomes" id="UP001152049">
    <property type="component" value="Unassembled WGS sequence"/>
</dbReference>
<evidence type="ECO:0000256" key="1">
    <source>
        <dbReference type="ARBA" id="ARBA00044955"/>
    </source>
</evidence>
<dbReference type="InterPro" id="IPR027417">
    <property type="entry name" value="P-loop_NTPase"/>
</dbReference>
<dbReference type="PROSITE" id="PS51782">
    <property type="entry name" value="LYSM"/>
    <property type="match status" value="1"/>
</dbReference>
<dbReference type="OrthoDB" id="408152at2759"/>
<dbReference type="PANTHER" id="PTHR36978">
    <property type="entry name" value="P-LOOP CONTAINING NUCLEOTIDE TRIPHOSPHATE HYDROLASE"/>
    <property type="match status" value="1"/>
</dbReference>
<comment type="similarity">
    <text evidence="1">Belongs to the secreted LysM effector family.</text>
</comment>
<dbReference type="PANTHER" id="PTHR36978:SF4">
    <property type="entry name" value="P-LOOP CONTAINING NUCLEOSIDE TRIPHOSPHATE HYDROLASE PROTEIN"/>
    <property type="match status" value="1"/>
</dbReference>
<keyword evidence="2" id="KW-0472">Membrane</keyword>
<reference evidence="4" key="1">
    <citation type="submission" date="2022-09" db="EMBL/GenBank/DDBJ databases">
        <title>Fusarium specimens isolated from Avocado Roots.</title>
        <authorList>
            <person name="Stajich J."/>
            <person name="Roper C."/>
            <person name="Heimlech-Rivalta G."/>
        </authorList>
    </citation>
    <scope>NUCLEOTIDE SEQUENCE</scope>
    <source>
        <strain evidence="4">CF00136</strain>
    </source>
</reference>
<name>A0A9W8RWL4_9HYPO</name>
<sequence>MRFLSDDRKVDPEAARMRVLCLGLPRCATSSLQAALESDILNLGPCMHMAHIAPHADREQIVIDALNEQDREKRQKLLHKIFDGYASTCDTPGWGFSADLMDMYPEVVVVLNKRPSAQVWLKSIGDSLRFFGTWRYLVPTYLWKTDRLHYQIHRSMHRWWQRRFGDMDIYSVAFYDAYYKWVRDEADKRGMKVLEWQAEDGWGPLSAMSRFSRYDTDEERLPEGMERVGYDADSQTYTFRDADGSYWESAPGNQYGHLTKVGEAHPEAEETEGFLMSDQRQPRMSWMAEMKPFLNFLMLIILSLVLLFWFLGRKTSPDERIPIPDCPEGTTGYNVQQGDTCWSIAKHNGLSVEDLLKKNADLDCEALMIDDRVCVPVKKEPVDP</sequence>
<proteinExistence type="inferred from homology"/>
<dbReference type="CDD" id="cd00118">
    <property type="entry name" value="LysM"/>
    <property type="match status" value="1"/>
</dbReference>
<dbReference type="AlphaFoldDB" id="A0A9W8RWL4"/>
<keyword evidence="5" id="KW-1185">Reference proteome</keyword>